<evidence type="ECO:0000256" key="9">
    <source>
        <dbReference type="RuleBase" id="RU361235"/>
    </source>
</evidence>
<evidence type="ECO:0000256" key="3">
    <source>
        <dbReference type="ARBA" id="ARBA00022801"/>
    </source>
</evidence>
<keyword evidence="2" id="KW-0719">Serine esterase</keyword>
<dbReference type="GO" id="GO:0005886">
    <property type="term" value="C:plasma membrane"/>
    <property type="evidence" value="ECO:0007669"/>
    <property type="project" value="TreeGrafter"/>
</dbReference>
<evidence type="ECO:0000256" key="1">
    <source>
        <dbReference type="ARBA" id="ARBA00005964"/>
    </source>
</evidence>
<comment type="catalytic activity">
    <reaction evidence="7">
        <text>acetylcholine + H2O = choline + acetate + H(+)</text>
        <dbReference type="Rhea" id="RHEA:17561"/>
        <dbReference type="ChEBI" id="CHEBI:15354"/>
        <dbReference type="ChEBI" id="CHEBI:15355"/>
        <dbReference type="ChEBI" id="CHEBI:15377"/>
        <dbReference type="ChEBI" id="CHEBI:15378"/>
        <dbReference type="ChEBI" id="CHEBI:30089"/>
        <dbReference type="EC" id="3.1.1.7"/>
    </reaction>
</comment>
<comment type="caution">
    <text evidence="11">The sequence shown here is derived from an EMBL/GenBank/DDBJ whole genome shotgun (WGS) entry which is preliminary data.</text>
</comment>
<keyword evidence="3 9" id="KW-0378">Hydrolase</keyword>
<dbReference type="GO" id="GO:0019695">
    <property type="term" value="P:choline metabolic process"/>
    <property type="evidence" value="ECO:0007669"/>
    <property type="project" value="TreeGrafter"/>
</dbReference>
<dbReference type="SUPFAM" id="SSF53474">
    <property type="entry name" value="alpha/beta-Hydrolases"/>
    <property type="match status" value="1"/>
</dbReference>
<dbReference type="Proteomes" id="UP000807504">
    <property type="component" value="Unassembled WGS sequence"/>
</dbReference>
<keyword evidence="4" id="KW-0531">Neurotransmitter degradation</keyword>
<evidence type="ECO:0000256" key="6">
    <source>
        <dbReference type="ARBA" id="ARBA00023180"/>
    </source>
</evidence>
<dbReference type="PROSITE" id="PS00122">
    <property type="entry name" value="CARBOXYLESTERASE_B_1"/>
    <property type="match status" value="1"/>
</dbReference>
<dbReference type="FunFam" id="3.40.50.1820:FF:000029">
    <property type="entry name" value="Acetylcholinesterase"/>
    <property type="match status" value="1"/>
</dbReference>
<dbReference type="GO" id="GO:0003990">
    <property type="term" value="F:acetylcholinesterase activity"/>
    <property type="evidence" value="ECO:0007669"/>
    <property type="project" value="UniProtKB-EC"/>
</dbReference>
<dbReference type="Pfam" id="PF00135">
    <property type="entry name" value="COesterase"/>
    <property type="match status" value="1"/>
</dbReference>
<gene>
    <name evidence="11" type="ORF">HNY73_021671</name>
</gene>
<keyword evidence="6" id="KW-0325">Glycoprotein</keyword>
<keyword evidence="5" id="KW-1015">Disulfide bond</keyword>
<name>A0A8T0E080_ARGBR</name>
<dbReference type="EMBL" id="JABXBU010002231">
    <property type="protein sequence ID" value="KAF8763487.1"/>
    <property type="molecule type" value="Genomic_DNA"/>
</dbReference>
<dbReference type="GO" id="GO:0006581">
    <property type="term" value="P:acetylcholine catabolic process"/>
    <property type="evidence" value="ECO:0007669"/>
    <property type="project" value="TreeGrafter"/>
</dbReference>
<feature type="domain" description="Carboxylesterase type B" evidence="10">
    <location>
        <begin position="23"/>
        <end position="495"/>
    </location>
</feature>
<dbReference type="EC" id="3.1.1.-" evidence="9"/>
<dbReference type="InterPro" id="IPR019819">
    <property type="entry name" value="Carboxylesterase_B_CS"/>
</dbReference>
<accession>A0A8T0E080</accession>
<proteinExistence type="inferred from homology"/>
<dbReference type="PROSITE" id="PS00941">
    <property type="entry name" value="CARBOXYLESTERASE_B_2"/>
    <property type="match status" value="1"/>
</dbReference>
<dbReference type="InterPro" id="IPR050654">
    <property type="entry name" value="AChE-related_enzymes"/>
</dbReference>
<dbReference type="GO" id="GO:0005615">
    <property type="term" value="C:extracellular space"/>
    <property type="evidence" value="ECO:0007669"/>
    <property type="project" value="TreeGrafter"/>
</dbReference>
<feature type="chain" id="PRO_5035965816" description="Carboxylic ester hydrolase" evidence="9">
    <location>
        <begin position="19"/>
        <end position="495"/>
    </location>
</feature>
<evidence type="ECO:0000256" key="8">
    <source>
        <dbReference type="PIRSR" id="PIRSR600997-1"/>
    </source>
</evidence>
<dbReference type="InterPro" id="IPR000997">
    <property type="entry name" value="Cholinesterase"/>
</dbReference>
<dbReference type="InterPro" id="IPR019826">
    <property type="entry name" value="Carboxylesterase_B_AS"/>
</dbReference>
<organism evidence="11 12">
    <name type="scientific">Argiope bruennichi</name>
    <name type="common">Wasp spider</name>
    <name type="synonym">Aranea bruennichi</name>
    <dbReference type="NCBI Taxonomy" id="94029"/>
    <lineage>
        <taxon>Eukaryota</taxon>
        <taxon>Metazoa</taxon>
        <taxon>Ecdysozoa</taxon>
        <taxon>Arthropoda</taxon>
        <taxon>Chelicerata</taxon>
        <taxon>Arachnida</taxon>
        <taxon>Araneae</taxon>
        <taxon>Araneomorphae</taxon>
        <taxon>Entelegynae</taxon>
        <taxon>Araneoidea</taxon>
        <taxon>Araneidae</taxon>
        <taxon>Argiope</taxon>
    </lineage>
</organism>
<evidence type="ECO:0000256" key="7">
    <source>
        <dbReference type="ARBA" id="ARBA00048484"/>
    </source>
</evidence>
<reference evidence="11" key="2">
    <citation type="submission" date="2020-06" db="EMBL/GenBank/DDBJ databases">
        <authorList>
            <person name="Sheffer M."/>
        </authorList>
    </citation>
    <scope>NUCLEOTIDE SEQUENCE</scope>
</reference>
<dbReference type="AlphaFoldDB" id="A0A8T0E080"/>
<evidence type="ECO:0000256" key="2">
    <source>
        <dbReference type="ARBA" id="ARBA00022487"/>
    </source>
</evidence>
<evidence type="ECO:0000259" key="10">
    <source>
        <dbReference type="Pfam" id="PF00135"/>
    </source>
</evidence>
<dbReference type="InterPro" id="IPR002018">
    <property type="entry name" value="CarbesteraseB"/>
</dbReference>
<dbReference type="Gene3D" id="3.40.50.1820">
    <property type="entry name" value="alpha/beta hydrolase"/>
    <property type="match status" value="1"/>
</dbReference>
<dbReference type="PANTHER" id="PTHR43918">
    <property type="entry name" value="ACETYLCHOLINESTERASE"/>
    <property type="match status" value="1"/>
</dbReference>
<evidence type="ECO:0000256" key="4">
    <source>
        <dbReference type="ARBA" id="ARBA00022867"/>
    </source>
</evidence>
<reference evidence="11" key="1">
    <citation type="journal article" date="2020" name="bioRxiv">
        <title>Chromosome-level reference genome of the European wasp spider Argiope bruennichi: a resource for studies on range expansion and evolutionary adaptation.</title>
        <authorList>
            <person name="Sheffer M.M."/>
            <person name="Hoppe A."/>
            <person name="Krehenwinkel H."/>
            <person name="Uhl G."/>
            <person name="Kuss A.W."/>
            <person name="Jensen L."/>
            <person name="Jensen C."/>
            <person name="Gillespie R.G."/>
            <person name="Hoff K.J."/>
            <person name="Prost S."/>
        </authorList>
    </citation>
    <scope>NUCLEOTIDE SEQUENCE</scope>
</reference>
<evidence type="ECO:0000313" key="12">
    <source>
        <dbReference type="Proteomes" id="UP000807504"/>
    </source>
</evidence>
<feature type="active site" description="Charge relay system" evidence="8">
    <location>
        <position position="341"/>
    </location>
</feature>
<comment type="similarity">
    <text evidence="1 9">Belongs to the type-B carboxylesterase/lipase family.</text>
</comment>
<feature type="active site" description="Acyl-ester intermediate" evidence="8">
    <location>
        <position position="212"/>
    </location>
</feature>
<protein>
    <recommendedName>
        <fullName evidence="9">Carboxylic ester hydrolase</fullName>
        <ecNumber evidence="9">3.1.1.-</ecNumber>
    </recommendedName>
</protein>
<feature type="signal peptide" evidence="9">
    <location>
        <begin position="1"/>
        <end position="18"/>
    </location>
</feature>
<keyword evidence="12" id="KW-1185">Reference proteome</keyword>
<evidence type="ECO:0000313" key="11">
    <source>
        <dbReference type="EMBL" id="KAF8763487.1"/>
    </source>
</evidence>
<keyword evidence="9" id="KW-0732">Signal</keyword>
<evidence type="ECO:0000256" key="5">
    <source>
        <dbReference type="ARBA" id="ARBA00023157"/>
    </source>
</evidence>
<dbReference type="PRINTS" id="PR00878">
    <property type="entry name" value="CHOLNESTRASE"/>
</dbReference>
<dbReference type="InterPro" id="IPR029058">
    <property type="entry name" value="AB_hydrolase_fold"/>
</dbReference>
<sequence>MKITSLFTLISIFVAANSCHLDKLVDTYSGPVQGFLNYVDEDPVEIFLGIPFAEPPIGNLRFKKPRPVKAWTETLEATNMPPACVQYMEYPFPWVDHLPGKSEDCLYLNIYAPADAKNGSNLAVLFWLFGGGFTYGSNRMEVYDASALATYGNVIVVTINYRLGVFGFLTSNSEDAPGNAGMYDMVMALQWVNDNIESFGGDKQRITVHGESAGSIAISYLSTSPLAKGLFSKAILQSGAALFPKNNQLEHNLALSQRVAEAVDCASEDKTIENDPESVVSCLRSKNAIDLAYALWSFNPTIPRSFFPQYGDDLLPRNTLEEIRKGNFHNVPLLIGNNKDEGSFQITTKQPDIFGFFGDKNPIINKTLAEDMIRSIFQGFGNPEKYVDHYLGSVPDDDYDTIKRQVYTASGDSSLLCKTAYFAESYADRNNDVYYYLFSHRPSNTLWSPWMGVAHAEEVQFVFGRPIRKPQLYEPAELELSKKMIEVWTNFAKTG</sequence>
<dbReference type="PANTHER" id="PTHR43918:SF4">
    <property type="entry name" value="CARBOXYLIC ESTER HYDROLASE"/>
    <property type="match status" value="1"/>
</dbReference>
<feature type="active site" description="Charge relay system" evidence="8">
    <location>
        <position position="455"/>
    </location>
</feature>